<sequence length="323" mass="35583">MDKLGAMEAFVRVVKAGNFSRAADSMGIAKASLTRQVQMLEAEVRTPLLNRTSRRMSMTEAGVAYYERAVQILADVEELEGNILDDVKASSRGRLRVDVGATVGHFMIIPALPKFHRRYPDIVIDLGVSDRPIDLIGDNVDCVIRGGEVTDQSAVARALGQLSMMVAVSPDYARDHGLPTDPGDLEQNHRVVNYFSHRTGRTSAWRLIRDGVTTELSAKHVLAVNDSTSNILAGLNGLGVIRTTTVAARNYLRAGRLLRIMPEWTVPPLPLHIMYPPNRRHGARLRVFIDWVIDLFHRNEEALIPSAMSSADGRDAVDAKTLG</sequence>
<evidence type="ECO:0000259" key="5">
    <source>
        <dbReference type="PROSITE" id="PS50931"/>
    </source>
</evidence>
<proteinExistence type="inferred from homology"/>
<dbReference type="PANTHER" id="PTHR30537">
    <property type="entry name" value="HTH-TYPE TRANSCRIPTIONAL REGULATOR"/>
    <property type="match status" value="1"/>
</dbReference>
<dbReference type="InterPro" id="IPR036388">
    <property type="entry name" value="WH-like_DNA-bd_sf"/>
</dbReference>
<dbReference type="SUPFAM" id="SSF46785">
    <property type="entry name" value="Winged helix' DNA-binding domain"/>
    <property type="match status" value="1"/>
</dbReference>
<dbReference type="CDD" id="cd08472">
    <property type="entry name" value="PBP2_CrgA_like_3"/>
    <property type="match status" value="1"/>
</dbReference>
<evidence type="ECO:0000256" key="3">
    <source>
        <dbReference type="ARBA" id="ARBA00023125"/>
    </source>
</evidence>
<name>A0ABU5DRX9_9BURK</name>
<evidence type="ECO:0000256" key="4">
    <source>
        <dbReference type="ARBA" id="ARBA00023163"/>
    </source>
</evidence>
<keyword evidence="7" id="KW-1185">Reference proteome</keyword>
<dbReference type="InterPro" id="IPR036390">
    <property type="entry name" value="WH_DNA-bd_sf"/>
</dbReference>
<dbReference type="InterPro" id="IPR005119">
    <property type="entry name" value="LysR_subst-bd"/>
</dbReference>
<dbReference type="Pfam" id="PF00126">
    <property type="entry name" value="HTH_1"/>
    <property type="match status" value="1"/>
</dbReference>
<keyword evidence="2" id="KW-0805">Transcription regulation</keyword>
<dbReference type="Pfam" id="PF03466">
    <property type="entry name" value="LysR_substrate"/>
    <property type="match status" value="1"/>
</dbReference>
<comment type="similarity">
    <text evidence="1">Belongs to the LysR transcriptional regulatory family.</text>
</comment>
<comment type="caution">
    <text evidence="6">The sequence shown here is derived from an EMBL/GenBank/DDBJ whole genome shotgun (WGS) entry which is preliminary data.</text>
</comment>
<dbReference type="InterPro" id="IPR000847">
    <property type="entry name" value="LysR_HTH_N"/>
</dbReference>
<evidence type="ECO:0000313" key="6">
    <source>
        <dbReference type="EMBL" id="MDY0749078.1"/>
    </source>
</evidence>
<gene>
    <name evidence="6" type="ORF">SNE35_31565</name>
</gene>
<dbReference type="RefSeq" id="WP_320427045.1">
    <property type="nucleotide sequence ID" value="NZ_JAXCLA010000013.1"/>
</dbReference>
<feature type="domain" description="HTH lysR-type" evidence="5">
    <location>
        <begin position="1"/>
        <end position="59"/>
    </location>
</feature>
<dbReference type="PROSITE" id="PS50931">
    <property type="entry name" value="HTH_LYSR"/>
    <property type="match status" value="1"/>
</dbReference>
<evidence type="ECO:0000256" key="2">
    <source>
        <dbReference type="ARBA" id="ARBA00023015"/>
    </source>
</evidence>
<dbReference type="EMBL" id="JAXCLA010000013">
    <property type="protein sequence ID" value="MDY0749078.1"/>
    <property type="molecule type" value="Genomic_DNA"/>
</dbReference>
<accession>A0ABU5DRX9</accession>
<evidence type="ECO:0000313" key="7">
    <source>
        <dbReference type="Proteomes" id="UP001285263"/>
    </source>
</evidence>
<keyword evidence="3" id="KW-0238">DNA-binding</keyword>
<dbReference type="SUPFAM" id="SSF53850">
    <property type="entry name" value="Periplasmic binding protein-like II"/>
    <property type="match status" value="1"/>
</dbReference>
<organism evidence="6 7">
    <name type="scientific">Roseateles agri</name>
    <dbReference type="NCBI Taxonomy" id="3098619"/>
    <lineage>
        <taxon>Bacteria</taxon>
        <taxon>Pseudomonadati</taxon>
        <taxon>Pseudomonadota</taxon>
        <taxon>Betaproteobacteria</taxon>
        <taxon>Burkholderiales</taxon>
        <taxon>Sphaerotilaceae</taxon>
        <taxon>Roseateles</taxon>
    </lineage>
</organism>
<dbReference type="PANTHER" id="PTHR30537:SF17">
    <property type="entry name" value="LYSR-FAMILY REGULATORY PROTEIN"/>
    <property type="match status" value="1"/>
</dbReference>
<keyword evidence="4" id="KW-0804">Transcription</keyword>
<dbReference type="InterPro" id="IPR058163">
    <property type="entry name" value="LysR-type_TF_proteobact-type"/>
</dbReference>
<dbReference type="Gene3D" id="1.10.10.10">
    <property type="entry name" value="Winged helix-like DNA-binding domain superfamily/Winged helix DNA-binding domain"/>
    <property type="match status" value="1"/>
</dbReference>
<dbReference type="Gene3D" id="3.40.190.10">
    <property type="entry name" value="Periplasmic binding protein-like II"/>
    <property type="match status" value="2"/>
</dbReference>
<evidence type="ECO:0000256" key="1">
    <source>
        <dbReference type="ARBA" id="ARBA00009437"/>
    </source>
</evidence>
<reference evidence="6 7" key="1">
    <citation type="submission" date="2023-11" db="EMBL/GenBank/DDBJ databases">
        <title>Paucibacter sp. nov., isolated from fresh soil in Korea.</title>
        <authorList>
            <person name="Le N.T.T."/>
        </authorList>
    </citation>
    <scope>NUCLEOTIDE SEQUENCE [LARGE SCALE GENOMIC DNA]</scope>
    <source>
        <strain evidence="6 7">R3-3</strain>
    </source>
</reference>
<protein>
    <submittedName>
        <fullName evidence="6">LysR substrate-binding domain-containing protein</fullName>
    </submittedName>
</protein>
<dbReference type="Proteomes" id="UP001285263">
    <property type="component" value="Unassembled WGS sequence"/>
</dbReference>